<dbReference type="Pfam" id="PF07729">
    <property type="entry name" value="FCD"/>
    <property type="match status" value="1"/>
</dbReference>
<dbReference type="CDD" id="cd07377">
    <property type="entry name" value="WHTH_GntR"/>
    <property type="match status" value="1"/>
</dbReference>
<keyword evidence="1" id="KW-0805">Transcription regulation</keyword>
<evidence type="ECO:0000256" key="3">
    <source>
        <dbReference type="ARBA" id="ARBA00023163"/>
    </source>
</evidence>
<keyword evidence="2 6" id="KW-0238">DNA-binding</keyword>
<protein>
    <submittedName>
        <fullName evidence="6">DNA-binding FadR family transcriptional regulator</fullName>
    </submittedName>
</protein>
<feature type="region of interest" description="Disordered" evidence="4">
    <location>
        <begin position="1"/>
        <end position="22"/>
    </location>
</feature>
<sequence>MESLQGQEHGASAKPERRPRVRKNVTAAIAEDICAERYSSGSTLPRENDLCEMYGVSRTVIRESLKVLESKGLVRGKPRIGTTVCDRDDWNILDQDVLEWMGPYIADFDILGSILEARRTIEPAAAEYAAERATAREIADLENAWERMRDSGDDPEGFTEADVTFHKLLLSASHNQVFRRLSSAMHAGLKYALHASNVAADSRDEAIAVHGELVEALRLRDRDAARVCAHRMLDLAARDLAVERRLDKSRNPEIRGIAPLTQPKAKRKHSHENHQADDLYRSPALAVPEDRDR</sequence>
<dbReference type="PROSITE" id="PS50949">
    <property type="entry name" value="HTH_GNTR"/>
    <property type="match status" value="1"/>
</dbReference>
<dbReference type="PANTHER" id="PTHR43537:SF44">
    <property type="entry name" value="GNTR FAMILY REGULATORY PROTEIN"/>
    <property type="match status" value="1"/>
</dbReference>
<feature type="domain" description="HTH gntR-type" evidence="5">
    <location>
        <begin position="19"/>
        <end position="87"/>
    </location>
</feature>
<dbReference type="InterPro" id="IPR011711">
    <property type="entry name" value="GntR_C"/>
</dbReference>
<name>A0ABU1SPL8_9HYPH</name>
<evidence type="ECO:0000256" key="4">
    <source>
        <dbReference type="SAM" id="MobiDB-lite"/>
    </source>
</evidence>
<gene>
    <name evidence="6" type="ORF">J2W52_002534</name>
</gene>
<dbReference type="PANTHER" id="PTHR43537">
    <property type="entry name" value="TRANSCRIPTIONAL REGULATOR, GNTR FAMILY"/>
    <property type="match status" value="1"/>
</dbReference>
<dbReference type="Gene3D" id="1.10.10.10">
    <property type="entry name" value="Winged helix-like DNA-binding domain superfamily/Winged helix DNA-binding domain"/>
    <property type="match status" value="1"/>
</dbReference>
<keyword evidence="3" id="KW-0804">Transcription</keyword>
<dbReference type="InterPro" id="IPR036390">
    <property type="entry name" value="WH_DNA-bd_sf"/>
</dbReference>
<feature type="region of interest" description="Disordered" evidence="4">
    <location>
        <begin position="253"/>
        <end position="293"/>
    </location>
</feature>
<dbReference type="SUPFAM" id="SSF48008">
    <property type="entry name" value="GntR ligand-binding domain-like"/>
    <property type="match status" value="1"/>
</dbReference>
<keyword evidence="7" id="KW-1185">Reference proteome</keyword>
<dbReference type="InterPro" id="IPR036388">
    <property type="entry name" value="WH-like_DNA-bd_sf"/>
</dbReference>
<organism evidence="6 7">
    <name type="scientific">Rhizobium miluonense</name>
    <dbReference type="NCBI Taxonomy" id="411945"/>
    <lineage>
        <taxon>Bacteria</taxon>
        <taxon>Pseudomonadati</taxon>
        <taxon>Pseudomonadota</taxon>
        <taxon>Alphaproteobacteria</taxon>
        <taxon>Hyphomicrobiales</taxon>
        <taxon>Rhizobiaceae</taxon>
        <taxon>Rhizobium/Agrobacterium group</taxon>
        <taxon>Rhizobium</taxon>
    </lineage>
</organism>
<dbReference type="PRINTS" id="PR00035">
    <property type="entry name" value="HTHGNTR"/>
</dbReference>
<evidence type="ECO:0000259" key="5">
    <source>
        <dbReference type="PROSITE" id="PS50949"/>
    </source>
</evidence>
<dbReference type="SUPFAM" id="SSF46785">
    <property type="entry name" value="Winged helix' DNA-binding domain"/>
    <property type="match status" value="1"/>
</dbReference>
<dbReference type="SMART" id="SM00895">
    <property type="entry name" value="FCD"/>
    <property type="match status" value="1"/>
</dbReference>
<dbReference type="Gene3D" id="1.20.120.530">
    <property type="entry name" value="GntR ligand-binding domain-like"/>
    <property type="match status" value="1"/>
</dbReference>
<dbReference type="SMART" id="SM00345">
    <property type="entry name" value="HTH_GNTR"/>
    <property type="match status" value="1"/>
</dbReference>
<proteinExistence type="predicted"/>
<dbReference type="InterPro" id="IPR008920">
    <property type="entry name" value="TF_FadR/GntR_C"/>
</dbReference>
<evidence type="ECO:0000256" key="1">
    <source>
        <dbReference type="ARBA" id="ARBA00023015"/>
    </source>
</evidence>
<dbReference type="Proteomes" id="UP001250791">
    <property type="component" value="Unassembled WGS sequence"/>
</dbReference>
<evidence type="ECO:0000313" key="6">
    <source>
        <dbReference type="EMBL" id="MDR6900919.1"/>
    </source>
</evidence>
<dbReference type="EMBL" id="JAVDUP010000002">
    <property type="protein sequence ID" value="MDR6900919.1"/>
    <property type="molecule type" value="Genomic_DNA"/>
</dbReference>
<comment type="caution">
    <text evidence="6">The sequence shown here is derived from an EMBL/GenBank/DDBJ whole genome shotgun (WGS) entry which is preliminary data.</text>
</comment>
<dbReference type="InterPro" id="IPR000524">
    <property type="entry name" value="Tscrpt_reg_HTH_GntR"/>
</dbReference>
<evidence type="ECO:0000256" key="2">
    <source>
        <dbReference type="ARBA" id="ARBA00023125"/>
    </source>
</evidence>
<accession>A0ABU1SPL8</accession>
<reference evidence="6 7" key="1">
    <citation type="submission" date="2023-07" db="EMBL/GenBank/DDBJ databases">
        <title>Sorghum-associated microbial communities from plants grown in Nebraska, USA.</title>
        <authorList>
            <person name="Schachtman D."/>
        </authorList>
    </citation>
    <scope>NUCLEOTIDE SEQUENCE [LARGE SCALE GENOMIC DNA]</scope>
    <source>
        <strain evidence="6 7">3199</strain>
    </source>
</reference>
<dbReference type="Pfam" id="PF00392">
    <property type="entry name" value="GntR"/>
    <property type="match status" value="1"/>
</dbReference>
<evidence type="ECO:0000313" key="7">
    <source>
        <dbReference type="Proteomes" id="UP001250791"/>
    </source>
</evidence>
<dbReference type="GO" id="GO:0003677">
    <property type="term" value="F:DNA binding"/>
    <property type="evidence" value="ECO:0007669"/>
    <property type="project" value="UniProtKB-KW"/>
</dbReference>